<reference evidence="9" key="1">
    <citation type="submission" date="2016-06" db="UniProtKB">
        <authorList>
            <consortium name="WormBaseParasite"/>
        </authorList>
    </citation>
    <scope>IDENTIFICATION</scope>
</reference>
<evidence type="ECO:0000256" key="1">
    <source>
        <dbReference type="ARBA" id="ARBA00012418"/>
    </source>
</evidence>
<dbReference type="Pfam" id="PF17921">
    <property type="entry name" value="Integrase_H2C2"/>
    <property type="match status" value="1"/>
</dbReference>
<dbReference type="InterPro" id="IPR007644">
    <property type="entry name" value="RNA_pol_bsu_protrusion"/>
</dbReference>
<keyword evidence="4" id="KW-0548">Nucleotidyltransferase</keyword>
<gene>
    <name evidence="7" type="ORF">SCUD_LOCUS18361</name>
</gene>
<keyword evidence="8" id="KW-1185">Reference proteome</keyword>
<dbReference type="PROSITE" id="PS50994">
    <property type="entry name" value="INTEGRASE"/>
    <property type="match status" value="1"/>
</dbReference>
<dbReference type="InterPro" id="IPR037034">
    <property type="entry name" value="RNA_pol_Rpb2_2_sf"/>
</dbReference>
<dbReference type="EMBL" id="UZAK01040919">
    <property type="protein sequence ID" value="VDP65566.1"/>
    <property type="molecule type" value="Genomic_DNA"/>
</dbReference>
<dbReference type="FunFam" id="3.30.420.10:FF:000032">
    <property type="entry name" value="Retrovirus-related Pol polyprotein from transposon 297-like Protein"/>
    <property type="match status" value="1"/>
</dbReference>
<evidence type="ECO:0000259" key="6">
    <source>
        <dbReference type="PROSITE" id="PS50994"/>
    </source>
</evidence>
<dbReference type="GO" id="GO:0003677">
    <property type="term" value="F:DNA binding"/>
    <property type="evidence" value="ECO:0007669"/>
    <property type="project" value="InterPro"/>
</dbReference>
<keyword evidence="2" id="KW-0240">DNA-directed RNA polymerase</keyword>
<dbReference type="SUPFAM" id="SSF53098">
    <property type="entry name" value="Ribonuclease H-like"/>
    <property type="match status" value="1"/>
</dbReference>
<feature type="domain" description="Integrase catalytic" evidence="6">
    <location>
        <begin position="63"/>
        <end position="227"/>
    </location>
</feature>
<dbReference type="GO" id="GO:0015074">
    <property type="term" value="P:DNA integration"/>
    <property type="evidence" value="ECO:0007669"/>
    <property type="project" value="InterPro"/>
</dbReference>
<dbReference type="InterPro" id="IPR001584">
    <property type="entry name" value="Integrase_cat-core"/>
</dbReference>
<evidence type="ECO:0000256" key="4">
    <source>
        <dbReference type="ARBA" id="ARBA00022695"/>
    </source>
</evidence>
<organism evidence="9">
    <name type="scientific">Schistosoma curassoni</name>
    <dbReference type="NCBI Taxonomy" id="6186"/>
    <lineage>
        <taxon>Eukaryota</taxon>
        <taxon>Metazoa</taxon>
        <taxon>Spiralia</taxon>
        <taxon>Lophotrochozoa</taxon>
        <taxon>Platyhelminthes</taxon>
        <taxon>Trematoda</taxon>
        <taxon>Digenea</taxon>
        <taxon>Strigeidida</taxon>
        <taxon>Schistosomatoidea</taxon>
        <taxon>Schistosomatidae</taxon>
        <taxon>Schistosoma</taxon>
    </lineage>
</organism>
<dbReference type="GO" id="GO:0003899">
    <property type="term" value="F:DNA-directed RNA polymerase activity"/>
    <property type="evidence" value="ECO:0007669"/>
    <property type="project" value="UniProtKB-EC"/>
</dbReference>
<keyword evidence="3" id="KW-0808">Transferase</keyword>
<dbReference type="PANTHER" id="PTHR37984:SF15">
    <property type="entry name" value="INTEGRASE CATALYTIC DOMAIN-CONTAINING PROTEIN"/>
    <property type="match status" value="1"/>
</dbReference>
<dbReference type="GO" id="GO:0006351">
    <property type="term" value="P:DNA-templated transcription"/>
    <property type="evidence" value="ECO:0007669"/>
    <property type="project" value="InterPro"/>
</dbReference>
<dbReference type="GO" id="GO:0000428">
    <property type="term" value="C:DNA-directed RNA polymerase complex"/>
    <property type="evidence" value="ECO:0007669"/>
    <property type="project" value="UniProtKB-KW"/>
</dbReference>
<dbReference type="SUPFAM" id="SSF64484">
    <property type="entry name" value="beta and beta-prime subunits of DNA dependent RNA-polymerase"/>
    <property type="match status" value="1"/>
</dbReference>
<dbReference type="Pfam" id="PF00665">
    <property type="entry name" value="rve"/>
    <property type="match status" value="1"/>
</dbReference>
<evidence type="ECO:0000256" key="5">
    <source>
        <dbReference type="ARBA" id="ARBA00023163"/>
    </source>
</evidence>
<dbReference type="Gene3D" id="3.30.420.10">
    <property type="entry name" value="Ribonuclease H-like superfamily/Ribonuclease H"/>
    <property type="match status" value="1"/>
</dbReference>
<dbReference type="InterPro" id="IPR036397">
    <property type="entry name" value="RNaseH_sf"/>
</dbReference>
<evidence type="ECO:0000256" key="2">
    <source>
        <dbReference type="ARBA" id="ARBA00022478"/>
    </source>
</evidence>
<dbReference type="Gene3D" id="1.10.340.70">
    <property type="match status" value="1"/>
</dbReference>
<dbReference type="InterPro" id="IPR012337">
    <property type="entry name" value="RNaseH-like_sf"/>
</dbReference>
<dbReference type="PANTHER" id="PTHR37984">
    <property type="entry name" value="PROTEIN CBG26694"/>
    <property type="match status" value="1"/>
</dbReference>
<reference evidence="7 8" key="2">
    <citation type="submission" date="2018-11" db="EMBL/GenBank/DDBJ databases">
        <authorList>
            <consortium name="Pathogen Informatics"/>
        </authorList>
    </citation>
    <scope>NUCLEOTIDE SEQUENCE [LARGE SCALE GENOMIC DNA]</scope>
    <source>
        <strain evidence="7">Dakar</strain>
        <strain evidence="8">Dakar, Senegal</strain>
    </source>
</reference>
<evidence type="ECO:0000313" key="9">
    <source>
        <dbReference type="WBParaSite" id="SCUD_0001836401-mRNA-1"/>
    </source>
</evidence>
<dbReference type="Pfam" id="PF04563">
    <property type="entry name" value="RNA_pol_Rpb2_1"/>
    <property type="match status" value="1"/>
</dbReference>
<dbReference type="AlphaFoldDB" id="A0A183KTH1"/>
<dbReference type="InterPro" id="IPR050951">
    <property type="entry name" value="Retrovirus_Pol_polyprotein"/>
</dbReference>
<proteinExistence type="predicted"/>
<dbReference type="Gene3D" id="3.90.1110.10">
    <property type="entry name" value="RNA polymerase Rpb2, domain 2"/>
    <property type="match status" value="1"/>
</dbReference>
<dbReference type="STRING" id="6186.A0A183KTH1"/>
<dbReference type="WBParaSite" id="SCUD_0001836401-mRNA-1">
    <property type="protein sequence ID" value="SCUD_0001836401-mRNA-1"/>
    <property type="gene ID" value="SCUD_0001836401"/>
</dbReference>
<name>A0A183KTH1_9TREM</name>
<protein>
    <recommendedName>
        <fullName evidence="1">DNA-directed RNA polymerase</fullName>
        <ecNumber evidence="1">2.7.7.6</ecNumber>
    </recommendedName>
</protein>
<evidence type="ECO:0000256" key="3">
    <source>
        <dbReference type="ARBA" id="ARBA00022679"/>
    </source>
</evidence>
<dbReference type="Proteomes" id="UP000279833">
    <property type="component" value="Unassembled WGS sequence"/>
</dbReference>
<dbReference type="InterPro" id="IPR041588">
    <property type="entry name" value="Integrase_H2C2"/>
</dbReference>
<evidence type="ECO:0000313" key="7">
    <source>
        <dbReference type="EMBL" id="VDP65566.1"/>
    </source>
</evidence>
<evidence type="ECO:0000313" key="8">
    <source>
        <dbReference type="Proteomes" id="UP000279833"/>
    </source>
</evidence>
<dbReference type="EC" id="2.7.7.6" evidence="1"/>
<accession>A0A183KTH1</accession>
<keyword evidence="5" id="KW-0804">Transcription</keyword>
<sequence length="352" mass="39953">NIVEQVHRELGHTGERKTEHAVRQRFWWPSIHEDVAQFCKNCNTCYRFKLPQQTPRAPMTPMVTTGPHQRVGIDIMGPLTTTKNGNCYIPVMVDYFTKWCEAVPIPQQDALTVAQAFINHWVSRYGAPVSLHSDQGPSLESHLITEICRLLGIRKTHTTAYHPEGNGLVDRTNRTIKAILQSFVSRSSPELWDEVLSQCLLTYRTSCRRSGLTYGGELKLSVRVSVNGSPLGVLDVPCGVLPVMVMSRSCNLSSLPRSQFYLHGEEVKEIGGYFIVHGKERVLRNAMRILIRLKDDEYSSQTRALCYLGGLFRRRMNVPDRLSDEEAGKFLLRRFDTPPINNYAAVKRSSCF</sequence>